<reference evidence="2" key="1">
    <citation type="journal article" date="2020" name="Stud. Mycol.">
        <title>101 Dothideomycetes genomes: a test case for predicting lifestyles and emergence of pathogens.</title>
        <authorList>
            <person name="Haridas S."/>
            <person name="Albert R."/>
            <person name="Binder M."/>
            <person name="Bloem J."/>
            <person name="Labutti K."/>
            <person name="Salamov A."/>
            <person name="Andreopoulos B."/>
            <person name="Baker S."/>
            <person name="Barry K."/>
            <person name="Bills G."/>
            <person name="Bluhm B."/>
            <person name="Cannon C."/>
            <person name="Castanera R."/>
            <person name="Culley D."/>
            <person name="Daum C."/>
            <person name="Ezra D."/>
            <person name="Gonzalez J."/>
            <person name="Henrissat B."/>
            <person name="Kuo A."/>
            <person name="Liang C."/>
            <person name="Lipzen A."/>
            <person name="Lutzoni F."/>
            <person name="Magnuson J."/>
            <person name="Mondo S."/>
            <person name="Nolan M."/>
            <person name="Ohm R."/>
            <person name="Pangilinan J."/>
            <person name="Park H.-J."/>
            <person name="Ramirez L."/>
            <person name="Alfaro M."/>
            <person name="Sun H."/>
            <person name="Tritt A."/>
            <person name="Yoshinaga Y."/>
            <person name="Zwiers L.-H."/>
            <person name="Turgeon B."/>
            <person name="Goodwin S."/>
            <person name="Spatafora J."/>
            <person name="Crous P."/>
            <person name="Grigoriev I."/>
        </authorList>
    </citation>
    <scope>NUCLEOTIDE SEQUENCE</scope>
    <source>
        <strain evidence="2">CBS 262.69</strain>
    </source>
</reference>
<organism evidence="2 3">
    <name type="scientific">Trichodelitschia bisporula</name>
    <dbReference type="NCBI Taxonomy" id="703511"/>
    <lineage>
        <taxon>Eukaryota</taxon>
        <taxon>Fungi</taxon>
        <taxon>Dikarya</taxon>
        <taxon>Ascomycota</taxon>
        <taxon>Pezizomycotina</taxon>
        <taxon>Dothideomycetes</taxon>
        <taxon>Dothideomycetes incertae sedis</taxon>
        <taxon>Phaeotrichales</taxon>
        <taxon>Phaeotrichaceae</taxon>
        <taxon>Trichodelitschia</taxon>
    </lineage>
</organism>
<proteinExistence type="predicted"/>
<protein>
    <submittedName>
        <fullName evidence="2">Uncharacterized protein</fullName>
    </submittedName>
</protein>
<feature type="region of interest" description="Disordered" evidence="1">
    <location>
        <begin position="242"/>
        <end position="490"/>
    </location>
</feature>
<feature type="compositionally biased region" description="Basic residues" evidence="1">
    <location>
        <begin position="475"/>
        <end position="487"/>
    </location>
</feature>
<feature type="compositionally biased region" description="Basic and acidic residues" evidence="1">
    <location>
        <begin position="171"/>
        <end position="203"/>
    </location>
</feature>
<dbReference type="EMBL" id="ML996709">
    <property type="protein sequence ID" value="KAF2396055.1"/>
    <property type="molecule type" value="Genomic_DNA"/>
</dbReference>
<sequence>MASEQAALEPSTLAPLNWFTRHPNLSIEDLLARGENTDQKQQVVQAVEAAAIGRNYGNDDLAIETHPPEVTVTRLSVRSEDKHSVRPAPSTASTNNPKLLSEVEDAIRRFILPELDALKEEQRMHKRQEALTRESQELAQSQEQRAKQRSKRMTGKLKEPSPGNGTRSARRVQERKSSREITREWVNEQKSRKPELREAKSQEPELQEQTETKRATSVILPEELVPLRSVATFGIFQELAQISQKRKSQVSKSSAPAKNQEQRSREKPSRGGGDGNREPMRKLQEPESQESNAQKPQTQELETQGLDLQESQSQESESEKPDSEMPQSQEGKSQEPTKKKERRSSRGTGSRGGERSWEPWKLRPSRWTSSRAREGSDEPTWNSQKLESQKLESLEPEAQEPESEKPDSPEQESQEPKSLEPKSQEPAKNQQQRSSRRSDYGGEERNWEPTRKSQKLGSQEPESQERQPQEPAKVQKYRTRRMLKHRSRVLEHARKRRVLDSKRSDFELHRLLRDEKRKDMEEDESSFIEELELERAQGKLDGEWEEEDDVLFEYQMNFMRDEQRDRLVYEMEWHRAEMERTERQFRELGF</sequence>
<feature type="compositionally biased region" description="Basic and acidic residues" evidence="1">
    <location>
        <begin position="402"/>
        <end position="425"/>
    </location>
</feature>
<name>A0A6G1HJV7_9PEZI</name>
<feature type="compositionally biased region" description="Basic and acidic residues" evidence="1">
    <location>
        <begin position="123"/>
        <end position="136"/>
    </location>
</feature>
<feature type="region of interest" description="Disordered" evidence="1">
    <location>
        <begin position="75"/>
        <end position="100"/>
    </location>
</feature>
<feature type="compositionally biased region" description="Basic and acidic residues" evidence="1">
    <location>
        <begin position="260"/>
        <end position="285"/>
    </location>
</feature>
<dbReference type="OrthoDB" id="5382102at2759"/>
<accession>A0A6G1HJV7</accession>
<evidence type="ECO:0000256" key="1">
    <source>
        <dbReference type="SAM" id="MobiDB-lite"/>
    </source>
</evidence>
<feature type="compositionally biased region" description="Basic and acidic residues" evidence="1">
    <location>
        <begin position="352"/>
        <end position="361"/>
    </location>
</feature>
<feature type="compositionally biased region" description="Basic and acidic residues" evidence="1">
    <location>
        <begin position="436"/>
        <end position="451"/>
    </location>
</feature>
<dbReference type="Proteomes" id="UP000799640">
    <property type="component" value="Unassembled WGS sequence"/>
</dbReference>
<gene>
    <name evidence="2" type="ORF">EJ06DRAFT_254740</name>
</gene>
<feature type="region of interest" description="Disordered" evidence="1">
    <location>
        <begin position="123"/>
        <end position="215"/>
    </location>
</feature>
<evidence type="ECO:0000313" key="3">
    <source>
        <dbReference type="Proteomes" id="UP000799640"/>
    </source>
</evidence>
<dbReference type="AlphaFoldDB" id="A0A6G1HJV7"/>
<keyword evidence="3" id="KW-1185">Reference proteome</keyword>
<feature type="compositionally biased region" description="Polar residues" evidence="1">
    <location>
        <begin position="289"/>
        <end position="302"/>
    </location>
</feature>
<evidence type="ECO:0000313" key="2">
    <source>
        <dbReference type="EMBL" id="KAF2396055.1"/>
    </source>
</evidence>